<gene>
    <name evidence="2" type="ORF">A9179_21910</name>
</gene>
<accession>A0ABR7S5S4</accession>
<dbReference type="SUPFAM" id="SSF56219">
    <property type="entry name" value="DNase I-like"/>
    <property type="match status" value="1"/>
</dbReference>
<dbReference type="PANTHER" id="PTHR14859">
    <property type="entry name" value="CALCOFLUOR WHITE HYPERSENSITIVE PROTEIN PRECURSOR"/>
    <property type="match status" value="1"/>
</dbReference>
<feature type="domain" description="Endonuclease/exonuclease/phosphatase" evidence="1">
    <location>
        <begin position="37"/>
        <end position="263"/>
    </location>
</feature>
<dbReference type="Proteomes" id="UP000744555">
    <property type="component" value="Unassembled WGS sequence"/>
</dbReference>
<keyword evidence="3" id="KW-1185">Reference proteome</keyword>
<dbReference type="InterPro" id="IPR051916">
    <property type="entry name" value="GPI-anchor_lipid_remodeler"/>
</dbReference>
<dbReference type="Pfam" id="PF03372">
    <property type="entry name" value="Exo_endo_phos"/>
    <property type="match status" value="1"/>
</dbReference>
<evidence type="ECO:0000313" key="3">
    <source>
        <dbReference type="Proteomes" id="UP000744555"/>
    </source>
</evidence>
<dbReference type="PANTHER" id="PTHR14859:SF15">
    <property type="entry name" value="ENDONUCLEASE_EXONUCLEASE_PHOSPHATASE DOMAIN-CONTAINING PROTEIN"/>
    <property type="match status" value="1"/>
</dbReference>
<dbReference type="InterPro" id="IPR005135">
    <property type="entry name" value="Endo/exonuclease/phosphatase"/>
</dbReference>
<organism evidence="2 3">
    <name type="scientific">Aquipseudomonas alcaligenes</name>
    <name type="common">Pseudomonas alcaligenes</name>
    <dbReference type="NCBI Taxonomy" id="43263"/>
    <lineage>
        <taxon>Bacteria</taxon>
        <taxon>Pseudomonadati</taxon>
        <taxon>Pseudomonadota</taxon>
        <taxon>Gammaproteobacteria</taxon>
        <taxon>Pseudomonadales</taxon>
        <taxon>Pseudomonadaceae</taxon>
        <taxon>Aquipseudomonas</taxon>
    </lineage>
</organism>
<proteinExistence type="predicted"/>
<name>A0ABR7S5S4_AQUAC</name>
<keyword evidence="2" id="KW-0255">Endonuclease</keyword>
<reference evidence="2 3" key="1">
    <citation type="submission" date="2016-06" db="EMBL/GenBank/DDBJ databases">
        <authorList>
            <person name="Ramos C."/>
            <person name="Pintado A."/>
            <person name="Crespo-Gomez J.I."/>
        </authorList>
    </citation>
    <scope>NUCLEOTIDE SEQUENCE [LARGE SCALE GENOMIC DNA]</scope>
    <source>
        <strain evidence="2 3">AVO110</strain>
    </source>
</reference>
<dbReference type="RefSeq" id="WP_187808365.1">
    <property type="nucleotide sequence ID" value="NZ_LZEU01000001.1"/>
</dbReference>
<keyword evidence="2" id="KW-0540">Nuclease</keyword>
<dbReference type="EMBL" id="LZEU01000001">
    <property type="protein sequence ID" value="MBC9252925.1"/>
    <property type="molecule type" value="Genomic_DNA"/>
</dbReference>
<dbReference type="Gene3D" id="3.60.10.10">
    <property type="entry name" value="Endonuclease/exonuclease/phosphatase"/>
    <property type="match status" value="1"/>
</dbReference>
<protein>
    <submittedName>
        <fullName evidence="2">Endonuclease</fullName>
    </submittedName>
</protein>
<evidence type="ECO:0000313" key="2">
    <source>
        <dbReference type="EMBL" id="MBC9252925.1"/>
    </source>
</evidence>
<evidence type="ECO:0000259" key="1">
    <source>
        <dbReference type="Pfam" id="PF03372"/>
    </source>
</evidence>
<keyword evidence="2" id="KW-0378">Hydrolase</keyword>
<dbReference type="GO" id="GO:0004519">
    <property type="term" value="F:endonuclease activity"/>
    <property type="evidence" value="ECO:0007669"/>
    <property type="project" value="UniProtKB-KW"/>
</dbReference>
<sequence length="293" mass="32352">MLRRWSFGRSASLREARVNQHCPNSGGLPSDGRLRLLSFNIQVGINSASYRHYLTRSWQHLLPHAGRSDNLQRIGNLLGNYDLVALQEVDGGSLRSGFVNQVEHLAELGAFPYWYQQLNRNLGRLAQHGNGVLSRLQPSQLEDHPLPGPPGRGAILLRFGEGADALAVVMMHLALGARTRTRQLAYIRELAGHYRHLVLMGDMNTHATDLLQHSPLRDLGLIAPQIEATFPSWRPQRCLDHILLSSELALERVEVLGQSVSDHLPVAVDIRLPVALGDLPPPTLNLPATGSPP</sequence>
<comment type="caution">
    <text evidence="2">The sequence shown here is derived from an EMBL/GenBank/DDBJ whole genome shotgun (WGS) entry which is preliminary data.</text>
</comment>
<dbReference type="InterPro" id="IPR036691">
    <property type="entry name" value="Endo/exonu/phosph_ase_sf"/>
</dbReference>